<gene>
    <name evidence="2" type="ORF">PGLA1383_LOCUS54878</name>
</gene>
<accession>A0A813HR57</accession>
<dbReference type="EMBL" id="CAJNNV010032411">
    <property type="protein sequence ID" value="CAE8639901.1"/>
    <property type="molecule type" value="Genomic_DNA"/>
</dbReference>
<sequence length="614" mass="68181">MAFSGVIKEFGMHGKGVIVQDTSGHHYRMHVKDLVNGGEHDLKPHVPVAFDIVNEEAVRVSIHGRKHFFGCVDEFREYSGWIRADSGTMLPFDFNDIFRTLPLRITEGSRVTYNLSPHVARAKNIRFEASALTASGKVIKYNDDRAFGLIRPRGARSSEHDVFFHLRGVINAEEVRRIQGMNVTFELERVPALRKVAPIKATEIQEDQSFDAATIAAIDAIQKDWSTSFRATSIRIQHPAIRCIQEVQHCDRVADFASAAKTRLQPKREDCVPESWEDVAIEESASSFHEAGFDQMSALPPGVGPLVTAAPESIRSDVSIMSWVTSAAHTTTGACFLMGTAFRSQGGAWVRAAELHHGGGDVLEGPGGTHVKVMRVERLSPQRREFVQLRTAIGNMVTTADHDLLVEDANTGQPVNIQANAFKQWEGLHGTGASSRQAANPPRVYDGEEFQMVEEIKTFQKYDGVVAITFEHESDAVLAWTFPGRRPRTVLPGSSIACRGRPHWAENFLEQKTFINASGFAIRHSFIDEPTTLDQEQHARSRSSSTGATPSSHSRWSKGTRLHKIGSCVICWEHRRHVLDPRSPPCKSGALCDKCHEQHAECGQRPANRPRGPR</sequence>
<dbReference type="InterPro" id="IPR012340">
    <property type="entry name" value="NA-bd_OB-fold"/>
</dbReference>
<evidence type="ECO:0000313" key="2">
    <source>
        <dbReference type="EMBL" id="CAE8639901.1"/>
    </source>
</evidence>
<name>A0A813HR57_POLGL</name>
<keyword evidence="3" id="KW-1185">Reference proteome</keyword>
<protein>
    <submittedName>
        <fullName evidence="2">Uncharacterized protein</fullName>
    </submittedName>
</protein>
<organism evidence="2 3">
    <name type="scientific">Polarella glacialis</name>
    <name type="common">Dinoflagellate</name>
    <dbReference type="NCBI Taxonomy" id="89957"/>
    <lineage>
        <taxon>Eukaryota</taxon>
        <taxon>Sar</taxon>
        <taxon>Alveolata</taxon>
        <taxon>Dinophyceae</taxon>
        <taxon>Suessiales</taxon>
        <taxon>Suessiaceae</taxon>
        <taxon>Polarella</taxon>
    </lineage>
</organism>
<proteinExistence type="predicted"/>
<comment type="caution">
    <text evidence="2">The sequence shown here is derived from an EMBL/GenBank/DDBJ whole genome shotgun (WGS) entry which is preliminary data.</text>
</comment>
<dbReference type="Gene3D" id="2.40.50.140">
    <property type="entry name" value="Nucleic acid-binding proteins"/>
    <property type="match status" value="1"/>
</dbReference>
<reference evidence="2" key="1">
    <citation type="submission" date="2021-02" db="EMBL/GenBank/DDBJ databases">
        <authorList>
            <person name="Dougan E. K."/>
            <person name="Rhodes N."/>
            <person name="Thang M."/>
            <person name="Chan C."/>
        </authorList>
    </citation>
    <scope>NUCLEOTIDE SEQUENCE</scope>
</reference>
<dbReference type="AlphaFoldDB" id="A0A813HR57"/>
<evidence type="ECO:0000313" key="3">
    <source>
        <dbReference type="Proteomes" id="UP000654075"/>
    </source>
</evidence>
<evidence type="ECO:0000256" key="1">
    <source>
        <dbReference type="SAM" id="MobiDB-lite"/>
    </source>
</evidence>
<dbReference type="Proteomes" id="UP000654075">
    <property type="component" value="Unassembled WGS sequence"/>
</dbReference>
<feature type="region of interest" description="Disordered" evidence="1">
    <location>
        <begin position="532"/>
        <end position="558"/>
    </location>
</feature>
<feature type="compositionally biased region" description="Low complexity" evidence="1">
    <location>
        <begin position="542"/>
        <end position="554"/>
    </location>
</feature>